<dbReference type="AlphaFoldDB" id="A0ABD5RZK1"/>
<sequence>PLAAGSAARARKTEGCEHTAPPYEPYRYPYELNARLTALDDALAFRQRGPSPSTTPVLSARSAAIAVRASFSVVDVTVFTRIRVHAWRRRPVPSYVETTARCGTVRPTTTK</sequence>
<dbReference type="Proteomes" id="UP001596328">
    <property type="component" value="Unassembled WGS sequence"/>
</dbReference>
<protein>
    <submittedName>
        <fullName evidence="2">Uncharacterized protein</fullName>
    </submittedName>
</protein>
<feature type="non-terminal residue" evidence="2">
    <location>
        <position position="1"/>
    </location>
</feature>
<name>A0ABD5RZK1_9EURY</name>
<evidence type="ECO:0000256" key="1">
    <source>
        <dbReference type="SAM" id="MobiDB-lite"/>
    </source>
</evidence>
<evidence type="ECO:0000313" key="2">
    <source>
        <dbReference type="EMBL" id="MFC6724720.1"/>
    </source>
</evidence>
<evidence type="ECO:0000313" key="3">
    <source>
        <dbReference type="Proteomes" id="UP001596328"/>
    </source>
</evidence>
<keyword evidence="3" id="KW-1185">Reference proteome</keyword>
<reference evidence="2 3" key="1">
    <citation type="journal article" date="2019" name="Int. J. Syst. Evol. Microbiol.">
        <title>The Global Catalogue of Microorganisms (GCM) 10K type strain sequencing project: providing services to taxonomists for standard genome sequencing and annotation.</title>
        <authorList>
            <consortium name="The Broad Institute Genomics Platform"/>
            <consortium name="The Broad Institute Genome Sequencing Center for Infectious Disease"/>
            <person name="Wu L."/>
            <person name="Ma J."/>
        </authorList>
    </citation>
    <scope>NUCLEOTIDE SEQUENCE [LARGE SCALE GENOMIC DNA]</scope>
    <source>
        <strain evidence="2 3">NBRC 111368</strain>
    </source>
</reference>
<accession>A0ABD5RZK1</accession>
<feature type="region of interest" description="Disordered" evidence="1">
    <location>
        <begin position="1"/>
        <end position="20"/>
    </location>
</feature>
<comment type="caution">
    <text evidence="2">The sequence shown here is derived from an EMBL/GenBank/DDBJ whole genome shotgun (WGS) entry which is preliminary data.</text>
</comment>
<proteinExistence type="predicted"/>
<dbReference type="EMBL" id="JBHSWU010000260">
    <property type="protein sequence ID" value="MFC6724720.1"/>
    <property type="molecule type" value="Genomic_DNA"/>
</dbReference>
<gene>
    <name evidence="2" type="ORF">ACFQE1_10100</name>
</gene>
<organism evidence="2 3">
    <name type="scientific">Halobium palmae</name>
    <dbReference type="NCBI Taxonomy" id="1776492"/>
    <lineage>
        <taxon>Archaea</taxon>
        <taxon>Methanobacteriati</taxon>
        <taxon>Methanobacteriota</taxon>
        <taxon>Stenosarchaea group</taxon>
        <taxon>Halobacteria</taxon>
        <taxon>Halobacteriales</taxon>
        <taxon>Haloferacaceae</taxon>
        <taxon>Halobium</taxon>
    </lineage>
</organism>